<dbReference type="PANTHER" id="PTHR43284:SF1">
    <property type="entry name" value="ASPARAGINE SYNTHETASE"/>
    <property type="match status" value="1"/>
</dbReference>
<dbReference type="RefSeq" id="WP_160598713.1">
    <property type="nucleotide sequence ID" value="NZ_WTYS01000001.1"/>
</dbReference>
<dbReference type="InterPro" id="IPR014729">
    <property type="entry name" value="Rossmann-like_a/b/a_fold"/>
</dbReference>
<evidence type="ECO:0000313" key="9">
    <source>
        <dbReference type="EMBL" id="MXO57657.1"/>
    </source>
</evidence>
<gene>
    <name evidence="9" type="ORF">GRI36_12280</name>
</gene>
<comment type="caution">
    <text evidence="9">The sequence shown here is derived from an EMBL/GenBank/DDBJ whole genome shotgun (WGS) entry which is preliminary data.</text>
</comment>
<dbReference type="Proteomes" id="UP000468943">
    <property type="component" value="Unassembled WGS sequence"/>
</dbReference>
<dbReference type="EMBL" id="WTYS01000001">
    <property type="protein sequence ID" value="MXO57657.1"/>
    <property type="molecule type" value="Genomic_DNA"/>
</dbReference>
<evidence type="ECO:0000256" key="5">
    <source>
        <dbReference type="ARBA" id="ARBA00022840"/>
    </source>
</evidence>
<sequence length="639" mass="72245">MSVLFGILALSDTAVPEEAESAIIEATRLWPDDRCKAIWNERWLIGCKHRFNVPQSPLAQQPFNSASDENLLVIFDGRIDNRLDLASKLSIDLDENTTDEYLISRAFAEYRTELGQHLIGDFAIAILDRSANHLYLIRDQMGVRPLFIASNQEFFAFASNQAALLALPWVDRTLDETWIADTLLACKVDVTSTAYRGIAMLPAAHWMAIEINVHEPQRYWQLELKHEHVERTDAEYIAEFRDLLFDAVRCRMRRISGLATEMSGGLDSTSIAVIASKLVEPSGDQIEAWSHVMPADNIGQAYPYADESTFIRSVCEMNPLINHRWADGRGMGIAASLRRASKVHSGPARSDLSLGSEEIFDALKANDIRVLLSGFGGDQLVTSHGSGWEQDCKAKKDWQTLRHEIWIRKASLTRRWATYLRQRLGLLDRIISGFRRPKPNRKIALMASGLRSDFARRTGYPQRAFVNPTRQLKGTVAERELDVIQSPHVVYRLEDSAVGAASYGVDYRYPLLDIRLLQFCLNLPVEQKLRGGSERRMIRQAMIGLLPDIVRLRHDKAGATVPTIHQKIFRDRMELIDDLNLAFDKGILGSFVHKEPICDHLIDMELSAPPHRVISPKFILRTCMLAAMSSGYENENKAV</sequence>
<dbReference type="SUPFAM" id="SSF56235">
    <property type="entry name" value="N-terminal nucleophile aminohydrolases (Ntn hydrolases)"/>
    <property type="match status" value="1"/>
</dbReference>
<dbReference type="OrthoDB" id="9763290at2"/>
<comment type="similarity">
    <text evidence="2">Belongs to the asparagine synthetase family.</text>
</comment>
<evidence type="ECO:0000256" key="7">
    <source>
        <dbReference type="PIRSR" id="PIRSR001589-2"/>
    </source>
</evidence>
<dbReference type="AlphaFoldDB" id="A0A6I4SRU8"/>
<dbReference type="Gene3D" id="3.60.20.10">
    <property type="entry name" value="Glutamine Phosphoribosylpyrophosphate, subunit 1, domain 1"/>
    <property type="match status" value="1"/>
</dbReference>
<dbReference type="GO" id="GO:0006529">
    <property type="term" value="P:asparagine biosynthetic process"/>
    <property type="evidence" value="ECO:0007669"/>
    <property type="project" value="InterPro"/>
</dbReference>
<dbReference type="InterPro" id="IPR006426">
    <property type="entry name" value="Asn_synth_AEB"/>
</dbReference>
<reference evidence="9 10" key="1">
    <citation type="submission" date="2019-12" db="EMBL/GenBank/DDBJ databases">
        <title>Genomic-based taxomic classification of the family Erythrobacteraceae.</title>
        <authorList>
            <person name="Xu L."/>
        </authorList>
    </citation>
    <scope>NUCLEOTIDE SEQUENCE [LARGE SCALE GENOMIC DNA]</scope>
    <source>
        <strain evidence="9 10">JCM 17802</strain>
    </source>
</reference>
<evidence type="ECO:0000256" key="3">
    <source>
        <dbReference type="ARBA" id="ARBA00012737"/>
    </source>
</evidence>
<evidence type="ECO:0000256" key="4">
    <source>
        <dbReference type="ARBA" id="ARBA00022741"/>
    </source>
</evidence>
<name>A0A6I4SRU8_9SPHN</name>
<evidence type="ECO:0000259" key="8">
    <source>
        <dbReference type="PROSITE" id="PS51278"/>
    </source>
</evidence>
<evidence type="ECO:0000256" key="1">
    <source>
        <dbReference type="ARBA" id="ARBA00005187"/>
    </source>
</evidence>
<dbReference type="InterPro" id="IPR017932">
    <property type="entry name" value="GATase_2_dom"/>
</dbReference>
<comment type="pathway">
    <text evidence="1">Amino-acid biosynthesis; L-asparagine biosynthesis; L-asparagine from L-aspartate (L-Gln route): step 1/1.</text>
</comment>
<dbReference type="PIRSF" id="PIRSF001589">
    <property type="entry name" value="Asn_synthetase_glu-h"/>
    <property type="match status" value="1"/>
</dbReference>
<evidence type="ECO:0000256" key="2">
    <source>
        <dbReference type="ARBA" id="ARBA00005752"/>
    </source>
</evidence>
<proteinExistence type="inferred from homology"/>
<dbReference type="Gene3D" id="3.40.50.620">
    <property type="entry name" value="HUPs"/>
    <property type="match status" value="2"/>
</dbReference>
<dbReference type="GO" id="GO:0004066">
    <property type="term" value="F:asparagine synthase (glutamine-hydrolyzing) activity"/>
    <property type="evidence" value="ECO:0007669"/>
    <property type="project" value="UniProtKB-EC"/>
</dbReference>
<organism evidence="9 10">
    <name type="scientific">Pontixanthobacter gangjinensis</name>
    <dbReference type="NCBI Taxonomy" id="1028742"/>
    <lineage>
        <taxon>Bacteria</taxon>
        <taxon>Pseudomonadati</taxon>
        <taxon>Pseudomonadota</taxon>
        <taxon>Alphaproteobacteria</taxon>
        <taxon>Sphingomonadales</taxon>
        <taxon>Erythrobacteraceae</taxon>
        <taxon>Pontixanthobacter</taxon>
    </lineage>
</organism>
<dbReference type="Pfam" id="PF00733">
    <property type="entry name" value="Asn_synthase"/>
    <property type="match status" value="1"/>
</dbReference>
<dbReference type="SUPFAM" id="SSF52402">
    <property type="entry name" value="Adenine nucleotide alpha hydrolases-like"/>
    <property type="match status" value="1"/>
</dbReference>
<dbReference type="InterPro" id="IPR051786">
    <property type="entry name" value="ASN_synthetase/amidase"/>
</dbReference>
<protein>
    <recommendedName>
        <fullName evidence="3">asparagine synthase (glutamine-hydrolyzing)</fullName>
        <ecNumber evidence="3">6.3.5.4</ecNumber>
    </recommendedName>
</protein>
<dbReference type="EC" id="6.3.5.4" evidence="3"/>
<keyword evidence="4 7" id="KW-0547">Nucleotide-binding</keyword>
<dbReference type="InterPro" id="IPR029055">
    <property type="entry name" value="Ntn_hydrolases_N"/>
</dbReference>
<evidence type="ECO:0000313" key="10">
    <source>
        <dbReference type="Proteomes" id="UP000468943"/>
    </source>
</evidence>
<feature type="domain" description="Glutamine amidotransferase type-2" evidence="8">
    <location>
        <begin position="5"/>
        <end position="212"/>
    </location>
</feature>
<dbReference type="GO" id="GO:0005524">
    <property type="term" value="F:ATP binding"/>
    <property type="evidence" value="ECO:0007669"/>
    <property type="project" value="UniProtKB-KW"/>
</dbReference>
<accession>A0A6I4SRU8</accession>
<dbReference type="PROSITE" id="PS51278">
    <property type="entry name" value="GATASE_TYPE_2"/>
    <property type="match status" value="1"/>
</dbReference>
<dbReference type="InterPro" id="IPR001962">
    <property type="entry name" value="Asn_synthase"/>
</dbReference>
<keyword evidence="10" id="KW-1185">Reference proteome</keyword>
<evidence type="ECO:0000256" key="6">
    <source>
        <dbReference type="ARBA" id="ARBA00048741"/>
    </source>
</evidence>
<keyword evidence="5 7" id="KW-0067">ATP-binding</keyword>
<feature type="binding site" evidence="7">
    <location>
        <position position="99"/>
    </location>
    <ligand>
        <name>L-glutamine</name>
        <dbReference type="ChEBI" id="CHEBI:58359"/>
    </ligand>
</feature>
<dbReference type="Pfam" id="PF13537">
    <property type="entry name" value="GATase_7"/>
    <property type="match status" value="1"/>
</dbReference>
<dbReference type="PANTHER" id="PTHR43284">
    <property type="entry name" value="ASPARAGINE SYNTHETASE (GLUTAMINE-HYDROLYZING)"/>
    <property type="match status" value="1"/>
</dbReference>
<comment type="catalytic activity">
    <reaction evidence="6">
        <text>L-aspartate + L-glutamine + ATP + H2O = L-asparagine + L-glutamate + AMP + diphosphate + H(+)</text>
        <dbReference type="Rhea" id="RHEA:12228"/>
        <dbReference type="ChEBI" id="CHEBI:15377"/>
        <dbReference type="ChEBI" id="CHEBI:15378"/>
        <dbReference type="ChEBI" id="CHEBI:29985"/>
        <dbReference type="ChEBI" id="CHEBI:29991"/>
        <dbReference type="ChEBI" id="CHEBI:30616"/>
        <dbReference type="ChEBI" id="CHEBI:33019"/>
        <dbReference type="ChEBI" id="CHEBI:58048"/>
        <dbReference type="ChEBI" id="CHEBI:58359"/>
        <dbReference type="ChEBI" id="CHEBI:456215"/>
        <dbReference type="EC" id="6.3.5.4"/>
    </reaction>
</comment>